<feature type="domain" description="Malonyl-CoA:ACP transacylase (MAT)" evidence="2">
    <location>
        <begin position="46"/>
        <end position="345"/>
    </location>
</feature>
<evidence type="ECO:0000313" key="4">
    <source>
        <dbReference type="Proteomes" id="UP000007264"/>
    </source>
</evidence>
<dbReference type="Pfam" id="PF00698">
    <property type="entry name" value="Acyl_transf_1"/>
    <property type="match status" value="1"/>
</dbReference>
<proteinExistence type="inferred from homology"/>
<dbReference type="SUPFAM" id="SSF52151">
    <property type="entry name" value="FabD/lysophospholipase-like"/>
    <property type="match status" value="1"/>
</dbReference>
<gene>
    <name evidence="3" type="ORF">COCSUDRAFT_16677</name>
</gene>
<evidence type="ECO:0000313" key="3">
    <source>
        <dbReference type="EMBL" id="EIE22429.1"/>
    </source>
</evidence>
<dbReference type="GO" id="GO:0016740">
    <property type="term" value="F:transferase activity"/>
    <property type="evidence" value="ECO:0007669"/>
    <property type="project" value="InterPro"/>
</dbReference>
<organism evidence="3 4">
    <name type="scientific">Coccomyxa subellipsoidea (strain C-169)</name>
    <name type="common">Green microalga</name>
    <dbReference type="NCBI Taxonomy" id="574566"/>
    <lineage>
        <taxon>Eukaryota</taxon>
        <taxon>Viridiplantae</taxon>
        <taxon>Chlorophyta</taxon>
        <taxon>core chlorophytes</taxon>
        <taxon>Trebouxiophyceae</taxon>
        <taxon>Trebouxiophyceae incertae sedis</taxon>
        <taxon>Coccomyxaceae</taxon>
        <taxon>Coccomyxa</taxon>
        <taxon>Coccomyxa subellipsoidea</taxon>
    </lineage>
</organism>
<dbReference type="SMART" id="SM00827">
    <property type="entry name" value="PKS_AT"/>
    <property type="match status" value="1"/>
</dbReference>
<dbReference type="Gene3D" id="3.30.70.250">
    <property type="entry name" value="Malonyl-CoA ACP transacylase, ACP-binding"/>
    <property type="match status" value="1"/>
</dbReference>
<evidence type="ECO:0000256" key="1">
    <source>
        <dbReference type="ARBA" id="ARBA00008217"/>
    </source>
</evidence>
<dbReference type="OrthoDB" id="541883at2759"/>
<reference evidence="3 4" key="1">
    <citation type="journal article" date="2012" name="Genome Biol.">
        <title>The genome of the polar eukaryotic microalga coccomyxa subellipsoidea reveals traits of cold adaptation.</title>
        <authorList>
            <person name="Blanc G."/>
            <person name="Agarkova I."/>
            <person name="Grimwood J."/>
            <person name="Kuo A."/>
            <person name="Brueggeman A."/>
            <person name="Dunigan D."/>
            <person name="Gurnon J."/>
            <person name="Ladunga I."/>
            <person name="Lindquist E."/>
            <person name="Lucas S."/>
            <person name="Pangilinan J."/>
            <person name="Proschold T."/>
            <person name="Salamov A."/>
            <person name="Schmutz J."/>
            <person name="Weeks D."/>
            <person name="Yamada T."/>
            <person name="Claverie J.M."/>
            <person name="Grigoriev I."/>
            <person name="Van Etten J."/>
            <person name="Lomsadze A."/>
            <person name="Borodovsky M."/>
        </authorList>
    </citation>
    <scope>NUCLEOTIDE SEQUENCE [LARGE SCALE GENOMIC DNA]</scope>
    <source>
        <strain evidence="3 4">C-169</strain>
    </source>
</reference>
<dbReference type="InterPro" id="IPR016035">
    <property type="entry name" value="Acyl_Trfase/lysoPLipase"/>
</dbReference>
<protein>
    <submittedName>
        <fullName evidence="3">Malonyl-CoA:ACP transacylase</fullName>
    </submittedName>
</protein>
<dbReference type="InterPro" id="IPR014043">
    <property type="entry name" value="Acyl_transferase_dom"/>
</dbReference>
<name>I0YVL0_COCSC</name>
<keyword evidence="4" id="KW-1185">Reference proteome</keyword>
<dbReference type="PANTHER" id="PTHR47170:SF2">
    <property type="entry name" value="MALONYL-COA:ACP TRANSACYLASE (MAT) DOMAIN-CONTAINING PROTEIN"/>
    <property type="match status" value="1"/>
</dbReference>
<dbReference type="RefSeq" id="XP_005646973.1">
    <property type="nucleotide sequence ID" value="XM_005646916.1"/>
</dbReference>
<dbReference type="KEGG" id="csl:COCSUDRAFT_16677"/>
<dbReference type="AlphaFoldDB" id="I0YVL0"/>
<dbReference type="Gene3D" id="3.40.366.10">
    <property type="entry name" value="Malonyl-Coenzyme A Acyl Carrier Protein, domain 2"/>
    <property type="match status" value="1"/>
</dbReference>
<dbReference type="PANTHER" id="PTHR47170">
    <property type="entry name" value="MALONYL-COA ACP TRANSACYLASE, ACP-BINDING"/>
    <property type="match status" value="1"/>
</dbReference>
<dbReference type="InterPro" id="IPR052760">
    <property type="entry name" value="Mitochondrial_malonyltrans"/>
</dbReference>
<comment type="caution">
    <text evidence="3">The sequence shown here is derived from an EMBL/GenBank/DDBJ whole genome shotgun (WGS) entry which is preliminary data.</text>
</comment>
<dbReference type="GeneID" id="17040415"/>
<comment type="similarity">
    <text evidence="1">Belongs to the FabD family.</text>
</comment>
<evidence type="ECO:0000259" key="2">
    <source>
        <dbReference type="SMART" id="SM00827"/>
    </source>
</evidence>
<accession>I0YVL0</accession>
<dbReference type="STRING" id="574566.I0YVL0"/>
<dbReference type="InterPro" id="IPR024925">
    <property type="entry name" value="Malonyl_CoA-ACP_transAc"/>
</dbReference>
<dbReference type="EMBL" id="AGSI01000010">
    <property type="protein sequence ID" value="EIE22429.1"/>
    <property type="molecule type" value="Genomic_DNA"/>
</dbReference>
<dbReference type="InterPro" id="IPR016036">
    <property type="entry name" value="Malonyl_transacylase_ACP-bd"/>
</dbReference>
<dbReference type="InterPro" id="IPR001227">
    <property type="entry name" value="Ac_transferase_dom_sf"/>
</dbReference>
<dbReference type="eggNOG" id="KOG2926">
    <property type="taxonomic scope" value="Eukaryota"/>
</dbReference>
<dbReference type="Proteomes" id="UP000007264">
    <property type="component" value="Unassembled WGS sequence"/>
</dbReference>
<dbReference type="SUPFAM" id="SSF55048">
    <property type="entry name" value="Probable ACP-binding domain of malonyl-CoA ACP transacylase"/>
    <property type="match status" value="1"/>
</dbReference>
<dbReference type="PIRSF" id="PIRSF000446">
    <property type="entry name" value="Mct"/>
    <property type="match status" value="1"/>
</dbReference>
<sequence length="348" mass="36356">MKEERRKKKALQAAGKAAVPAALPSQSAAVAAPTKAQVPDTLVAFLFPGQGSQAVGMLKECKDIPAVQKMLATAQKVLGYDLLKLCLEGPKEKLDDTVYSQPALFVAGLAAVEKLRAEDPKLVDSCSAAAGLSLGEYCALVFAGALSFEDGLKVVKRRGESMAAAAKQGKPHGMLSIIGLSDAVLEDVCAKACAKTGGDTVCRIANYLFPTGRVASGHKDALAEVASLATAAGAMKAVPLAVSGAFHTPLMQPAREALIEVLGSVTFTEPRMPVYSNVTGAPFAGASEIAGMLARQLVEPVQWERTITALVKDAKKEQLLELGPGAQIKAMVKRIDMGVWKAMKNVSV</sequence>